<proteinExistence type="predicted"/>
<organism evidence="2 3">
    <name type="scientific">Prorocentrum cordatum</name>
    <dbReference type="NCBI Taxonomy" id="2364126"/>
    <lineage>
        <taxon>Eukaryota</taxon>
        <taxon>Sar</taxon>
        <taxon>Alveolata</taxon>
        <taxon>Dinophyceae</taxon>
        <taxon>Prorocentrales</taxon>
        <taxon>Prorocentraceae</taxon>
        <taxon>Prorocentrum</taxon>
    </lineage>
</organism>
<evidence type="ECO:0000313" key="3">
    <source>
        <dbReference type="Proteomes" id="UP001189429"/>
    </source>
</evidence>
<protein>
    <submittedName>
        <fullName evidence="2">Uncharacterized protein</fullName>
    </submittedName>
</protein>
<accession>A0ABN9UYP4</accession>
<gene>
    <name evidence="2" type="ORF">PCOR1329_LOCUS52885</name>
</gene>
<feature type="region of interest" description="Disordered" evidence="1">
    <location>
        <begin position="1"/>
        <end position="54"/>
    </location>
</feature>
<reference evidence="2" key="1">
    <citation type="submission" date="2023-10" db="EMBL/GenBank/DDBJ databases">
        <authorList>
            <person name="Chen Y."/>
            <person name="Shah S."/>
            <person name="Dougan E. K."/>
            <person name="Thang M."/>
            <person name="Chan C."/>
        </authorList>
    </citation>
    <scope>NUCLEOTIDE SEQUENCE [LARGE SCALE GENOMIC DNA]</scope>
</reference>
<name>A0ABN9UYP4_9DINO</name>
<evidence type="ECO:0000256" key="1">
    <source>
        <dbReference type="SAM" id="MobiDB-lite"/>
    </source>
</evidence>
<sequence>MAPARSTAAGILEAESKEGPSDAEEYDDEQPAAQGQDGAAACSSGAPRPFQGSRGGQEFVVLLVQRALRSAASHAAEWIEPTPAMGRLNSGAGHFSARRRHRIQVHGGRRIPCTARQ</sequence>
<comment type="caution">
    <text evidence="2">The sequence shown here is derived from an EMBL/GenBank/DDBJ whole genome shotgun (WGS) entry which is preliminary data.</text>
</comment>
<dbReference type="Proteomes" id="UP001189429">
    <property type="component" value="Unassembled WGS sequence"/>
</dbReference>
<evidence type="ECO:0000313" key="2">
    <source>
        <dbReference type="EMBL" id="CAK0865323.1"/>
    </source>
</evidence>
<dbReference type="EMBL" id="CAUYUJ010016439">
    <property type="protein sequence ID" value="CAK0865323.1"/>
    <property type="molecule type" value="Genomic_DNA"/>
</dbReference>
<keyword evidence="3" id="KW-1185">Reference proteome</keyword>
<feature type="compositionally biased region" description="Acidic residues" evidence="1">
    <location>
        <begin position="21"/>
        <end position="30"/>
    </location>
</feature>
<feature type="compositionally biased region" description="Low complexity" evidence="1">
    <location>
        <begin position="31"/>
        <end position="46"/>
    </location>
</feature>